<proteinExistence type="inferred from homology"/>
<dbReference type="GO" id="GO:0030163">
    <property type="term" value="P:protein catabolic process"/>
    <property type="evidence" value="ECO:0007669"/>
    <property type="project" value="InterPro"/>
</dbReference>
<dbReference type="PANTHER" id="PTHR10046">
    <property type="entry name" value="ATP DEPENDENT LON PROTEASE FAMILY MEMBER"/>
    <property type="match status" value="1"/>
</dbReference>
<evidence type="ECO:0000313" key="8">
    <source>
        <dbReference type="Proteomes" id="UP000295008"/>
    </source>
</evidence>
<evidence type="ECO:0000256" key="3">
    <source>
        <dbReference type="ARBA" id="ARBA00022825"/>
    </source>
</evidence>
<dbReference type="InterPro" id="IPR027065">
    <property type="entry name" value="Lon_Prtase"/>
</dbReference>
<comment type="caution">
    <text evidence="7">The sequence shown here is derived from an EMBL/GenBank/DDBJ whole genome shotgun (WGS) entry which is preliminary data.</text>
</comment>
<feature type="active site" evidence="4">
    <location>
        <position position="602"/>
    </location>
</feature>
<keyword evidence="8" id="KW-1185">Reference proteome</keyword>
<dbReference type="GO" id="GO:0004176">
    <property type="term" value="F:ATP-dependent peptidase activity"/>
    <property type="evidence" value="ECO:0007669"/>
    <property type="project" value="UniProtKB-UniRule"/>
</dbReference>
<sequence>MRNIVKQFTDIFQKTAPPPPAIPLHDRLLDDDQLERQIAAVFALLSNLYGSDRLVLKAGKLEALKLMRSEILEERVLALQRIVFEDPTIDPPPARKNLPEILNEIEEEIADLIARKTVEEKIEKKIADRMQQRHEEYLKEIKIQILQESSGPDNPHTLKKLADLEKMDQVNLSKSVLEALKPTKLDEVVGQNRAIASLLAKIASPFPQHVILYGPPGVGKTTVARLVLEEAKKLSFTPFKTEAPFVEVDGTTLRWDPREVTNPLLGSVHDPIYQGAKRDLAEGGVPEPKLGLVTDAHGGVLFIDEIGEMDEMLQNKLLKVLEDKRVFFDSAYYDPNDPNVPKYIKKLFTEGAPADFILIAATTRDPSEISPAMRSRCAEVYFEPLEQPEIQEIVTNAAARIRVPLEPQVAEMISEYTMEGRKAAGILADACGLALYKNRDGNPRLEDIRISESELLEVFQVSRLSPFLTVRASGQREIGKIFGLGVSGFVGSVLEIEAVCFPSPEKGKGRLRFNETAGSMTKDSVFNAASVVRLLTGKDLSDYDAHVNVVGGGRIDGPSAGVAITLALISCLTNRPIPQNVAVTGEVSIQGKIKAVGGVAEKIYGARQAGMKRVFVPKENEKDIPQELKNVQVIPVETVADIMERVLLEAEPAAESPIDSALN</sequence>
<dbReference type="RefSeq" id="WP_132013790.1">
    <property type="nucleotide sequence ID" value="NZ_SLUN01000007.1"/>
</dbReference>
<dbReference type="InterPro" id="IPR027417">
    <property type="entry name" value="P-loop_NTPase"/>
</dbReference>
<dbReference type="InterPro" id="IPR003593">
    <property type="entry name" value="AAA+_ATPase"/>
</dbReference>
<dbReference type="Pfam" id="PF05362">
    <property type="entry name" value="Lon_C"/>
    <property type="match status" value="1"/>
</dbReference>
<evidence type="ECO:0000256" key="4">
    <source>
        <dbReference type="PROSITE-ProRule" id="PRU01122"/>
    </source>
</evidence>
<evidence type="ECO:0000256" key="2">
    <source>
        <dbReference type="ARBA" id="ARBA00022801"/>
    </source>
</evidence>
<dbReference type="EMBL" id="SLUN01000007">
    <property type="protein sequence ID" value="TCL71654.1"/>
    <property type="molecule type" value="Genomic_DNA"/>
</dbReference>
<dbReference type="InterPro" id="IPR008269">
    <property type="entry name" value="Lon_proteolytic"/>
</dbReference>
<comment type="catalytic activity">
    <reaction evidence="4">
        <text>Hydrolysis of proteins in presence of ATP.</text>
        <dbReference type="EC" id="3.4.21.53"/>
    </reaction>
</comment>
<dbReference type="GO" id="GO:0006355">
    <property type="term" value="P:regulation of DNA-templated transcription"/>
    <property type="evidence" value="ECO:0007669"/>
    <property type="project" value="InterPro"/>
</dbReference>
<dbReference type="Gene3D" id="3.30.230.10">
    <property type="match status" value="1"/>
</dbReference>
<dbReference type="AlphaFoldDB" id="A0A4R1RYQ6"/>
<feature type="active site" evidence="4">
    <location>
        <position position="559"/>
    </location>
</feature>
<evidence type="ECO:0000259" key="5">
    <source>
        <dbReference type="PROSITE" id="PS50045"/>
    </source>
</evidence>
<dbReference type="SUPFAM" id="SSF52540">
    <property type="entry name" value="P-loop containing nucleoside triphosphate hydrolases"/>
    <property type="match status" value="1"/>
</dbReference>
<protein>
    <recommendedName>
        <fullName evidence="4">endopeptidase La</fullName>
        <ecNumber evidence="4">3.4.21.53</ecNumber>
    </recommendedName>
</protein>
<dbReference type="PRINTS" id="PR00830">
    <property type="entry name" value="ENDOLAPTASE"/>
</dbReference>
<dbReference type="InterPro" id="IPR008268">
    <property type="entry name" value="Peptidase_S16_AS"/>
</dbReference>
<dbReference type="InterPro" id="IPR002078">
    <property type="entry name" value="Sigma_54_int"/>
</dbReference>
<evidence type="ECO:0000259" key="6">
    <source>
        <dbReference type="PROSITE" id="PS51786"/>
    </source>
</evidence>
<dbReference type="Pfam" id="PF00004">
    <property type="entry name" value="AAA"/>
    <property type="match status" value="1"/>
</dbReference>
<dbReference type="InterPro" id="IPR014721">
    <property type="entry name" value="Ribsml_uS5_D2-typ_fold_subgr"/>
</dbReference>
<dbReference type="GO" id="GO:0004252">
    <property type="term" value="F:serine-type endopeptidase activity"/>
    <property type="evidence" value="ECO:0007669"/>
    <property type="project" value="UniProtKB-UniRule"/>
</dbReference>
<evidence type="ECO:0000256" key="1">
    <source>
        <dbReference type="ARBA" id="ARBA00022670"/>
    </source>
</evidence>
<dbReference type="GO" id="GO:0016887">
    <property type="term" value="F:ATP hydrolysis activity"/>
    <property type="evidence" value="ECO:0007669"/>
    <property type="project" value="InterPro"/>
</dbReference>
<name>A0A4R1RYQ6_HYDET</name>
<organism evidence="7 8">
    <name type="scientific">Hydrogenispora ethanolica</name>
    <dbReference type="NCBI Taxonomy" id="1082276"/>
    <lineage>
        <taxon>Bacteria</taxon>
        <taxon>Bacillati</taxon>
        <taxon>Bacillota</taxon>
        <taxon>Hydrogenispora</taxon>
    </lineage>
</organism>
<gene>
    <name evidence="7" type="ORF">EDC14_1007117</name>
</gene>
<dbReference type="PROSITE" id="PS01046">
    <property type="entry name" value="LON_SER"/>
    <property type="match status" value="1"/>
</dbReference>
<dbReference type="NCBIfam" id="TIGR02903">
    <property type="entry name" value="spore_lon_C"/>
    <property type="match status" value="1"/>
</dbReference>
<dbReference type="GO" id="GO:0005524">
    <property type="term" value="F:ATP binding"/>
    <property type="evidence" value="ECO:0007669"/>
    <property type="project" value="InterPro"/>
</dbReference>
<dbReference type="PROSITE" id="PS50045">
    <property type="entry name" value="SIGMA54_INTERACT_4"/>
    <property type="match status" value="1"/>
</dbReference>
<dbReference type="InterPro" id="IPR003959">
    <property type="entry name" value="ATPase_AAA_core"/>
</dbReference>
<dbReference type="OrthoDB" id="2318150at2"/>
<dbReference type="Gene3D" id="3.40.50.300">
    <property type="entry name" value="P-loop containing nucleotide triphosphate hydrolases"/>
    <property type="match status" value="2"/>
</dbReference>
<dbReference type="InterPro" id="IPR014252">
    <property type="entry name" value="Spore_LonC"/>
</dbReference>
<keyword evidence="2 4" id="KW-0378">Hydrolase</keyword>
<keyword evidence="1 4" id="KW-0645">Protease</keyword>
<dbReference type="CDD" id="cd00009">
    <property type="entry name" value="AAA"/>
    <property type="match status" value="1"/>
</dbReference>
<accession>A0A4R1RYQ6</accession>
<dbReference type="Proteomes" id="UP000295008">
    <property type="component" value="Unassembled WGS sequence"/>
</dbReference>
<dbReference type="GO" id="GO:0006508">
    <property type="term" value="P:proteolysis"/>
    <property type="evidence" value="ECO:0007669"/>
    <property type="project" value="UniProtKB-KW"/>
</dbReference>
<dbReference type="PROSITE" id="PS51786">
    <property type="entry name" value="LON_PROTEOLYTIC"/>
    <property type="match status" value="1"/>
</dbReference>
<reference evidence="7 8" key="1">
    <citation type="submission" date="2019-03" db="EMBL/GenBank/DDBJ databases">
        <title>Genomic Encyclopedia of Type Strains, Phase IV (KMG-IV): sequencing the most valuable type-strain genomes for metagenomic binning, comparative biology and taxonomic classification.</title>
        <authorList>
            <person name="Goeker M."/>
        </authorList>
    </citation>
    <scope>NUCLEOTIDE SEQUENCE [LARGE SCALE GENOMIC DNA]</scope>
    <source>
        <strain evidence="7 8">LX-B</strain>
    </source>
</reference>
<dbReference type="EC" id="3.4.21.53" evidence="4"/>
<keyword evidence="3 4" id="KW-0720">Serine protease</keyword>
<dbReference type="InterPro" id="IPR020568">
    <property type="entry name" value="Ribosomal_Su5_D2-typ_SF"/>
</dbReference>
<feature type="domain" description="Lon proteolytic" evidence="6">
    <location>
        <begin position="475"/>
        <end position="649"/>
    </location>
</feature>
<evidence type="ECO:0000313" key="7">
    <source>
        <dbReference type="EMBL" id="TCL71654.1"/>
    </source>
</evidence>
<dbReference type="SMART" id="SM00382">
    <property type="entry name" value="AAA"/>
    <property type="match status" value="1"/>
</dbReference>
<dbReference type="SUPFAM" id="SSF54211">
    <property type="entry name" value="Ribosomal protein S5 domain 2-like"/>
    <property type="match status" value="1"/>
</dbReference>
<comment type="similarity">
    <text evidence="4">Belongs to the peptidase S16 family.</text>
</comment>
<feature type="domain" description="Sigma-54 factor interaction" evidence="5">
    <location>
        <begin position="193"/>
        <end position="376"/>
    </location>
</feature>